<dbReference type="EMBL" id="JALNTZ010000007">
    <property type="protein sequence ID" value="KAJ3646917.1"/>
    <property type="molecule type" value="Genomic_DNA"/>
</dbReference>
<dbReference type="AlphaFoldDB" id="A0AA38I387"/>
<protein>
    <submittedName>
        <fullName evidence="1">Uncharacterized protein</fullName>
    </submittedName>
</protein>
<sequence length="110" mass="13604">MYGVEIWGWKEYAEMEAVQEKYLGWMLGLRKETPGYIVREECKREKLRVYTGKRAVKYDERLKEREECRILYKCWKEKKEAGKEHHKGRQGYYERLGYAWIEIEEREKWG</sequence>
<keyword evidence="2" id="KW-1185">Reference proteome</keyword>
<accession>A0AA38I387</accession>
<evidence type="ECO:0000313" key="2">
    <source>
        <dbReference type="Proteomes" id="UP001168821"/>
    </source>
</evidence>
<comment type="caution">
    <text evidence="1">The sequence shown here is derived from an EMBL/GenBank/DDBJ whole genome shotgun (WGS) entry which is preliminary data.</text>
</comment>
<evidence type="ECO:0000313" key="1">
    <source>
        <dbReference type="EMBL" id="KAJ3646917.1"/>
    </source>
</evidence>
<dbReference type="Proteomes" id="UP001168821">
    <property type="component" value="Unassembled WGS sequence"/>
</dbReference>
<reference evidence="1" key="1">
    <citation type="journal article" date="2023" name="G3 (Bethesda)">
        <title>Whole genome assemblies of Zophobas morio and Tenebrio molitor.</title>
        <authorList>
            <person name="Kaur S."/>
            <person name="Stinson S.A."/>
            <person name="diCenzo G.C."/>
        </authorList>
    </citation>
    <scope>NUCLEOTIDE SEQUENCE</scope>
    <source>
        <strain evidence="1">QUZm001</strain>
    </source>
</reference>
<organism evidence="1 2">
    <name type="scientific">Zophobas morio</name>
    <dbReference type="NCBI Taxonomy" id="2755281"/>
    <lineage>
        <taxon>Eukaryota</taxon>
        <taxon>Metazoa</taxon>
        <taxon>Ecdysozoa</taxon>
        <taxon>Arthropoda</taxon>
        <taxon>Hexapoda</taxon>
        <taxon>Insecta</taxon>
        <taxon>Pterygota</taxon>
        <taxon>Neoptera</taxon>
        <taxon>Endopterygota</taxon>
        <taxon>Coleoptera</taxon>
        <taxon>Polyphaga</taxon>
        <taxon>Cucujiformia</taxon>
        <taxon>Tenebrionidae</taxon>
        <taxon>Zophobas</taxon>
    </lineage>
</organism>
<name>A0AA38I387_9CUCU</name>
<gene>
    <name evidence="1" type="ORF">Zmor_024476</name>
</gene>
<proteinExistence type="predicted"/>